<accession>A0ABW4TF71</accession>
<dbReference type="EMBL" id="JBHUGD010000001">
    <property type="protein sequence ID" value="MFD1945269.1"/>
    <property type="molecule type" value="Genomic_DNA"/>
</dbReference>
<gene>
    <name evidence="4" type="ORF">ACFSDE_00555</name>
</gene>
<dbReference type="Pfam" id="PF00293">
    <property type="entry name" value="NUDIX"/>
    <property type="match status" value="1"/>
</dbReference>
<dbReference type="CDD" id="cd18879">
    <property type="entry name" value="NUDIX_Hydrolase"/>
    <property type="match status" value="1"/>
</dbReference>
<feature type="domain" description="Nudix hydrolase" evidence="3">
    <location>
        <begin position="19"/>
        <end position="147"/>
    </location>
</feature>
<dbReference type="Proteomes" id="UP001597351">
    <property type="component" value="Unassembled WGS sequence"/>
</dbReference>
<dbReference type="PROSITE" id="PS51462">
    <property type="entry name" value="NUDIX"/>
    <property type="match status" value="1"/>
</dbReference>
<evidence type="ECO:0000259" key="3">
    <source>
        <dbReference type="PROSITE" id="PS51462"/>
    </source>
</evidence>
<dbReference type="SUPFAM" id="SSF55811">
    <property type="entry name" value="Nudix"/>
    <property type="match status" value="1"/>
</dbReference>
<dbReference type="Gene3D" id="3.90.79.10">
    <property type="entry name" value="Nucleoside Triphosphate Pyrophosphohydrolase"/>
    <property type="match status" value="1"/>
</dbReference>
<evidence type="ECO:0000256" key="1">
    <source>
        <dbReference type="ARBA" id="ARBA00001946"/>
    </source>
</evidence>
<protein>
    <submittedName>
        <fullName evidence="4">NUDIX domain-containing protein</fullName>
    </submittedName>
</protein>
<name>A0ABW4TF71_9ACTN</name>
<dbReference type="PANTHER" id="PTHR43046:SF16">
    <property type="entry name" value="ADP-RIBOSE PYROPHOSPHATASE YJHB-RELATED"/>
    <property type="match status" value="1"/>
</dbReference>
<proteinExistence type="predicted"/>
<dbReference type="PANTHER" id="PTHR43046">
    <property type="entry name" value="GDP-MANNOSE MANNOSYL HYDROLASE"/>
    <property type="match status" value="1"/>
</dbReference>
<keyword evidence="2" id="KW-0378">Hydrolase</keyword>
<sequence>MPIPDHVAELRELVGPMELWLPGVTAVVRRGDDVLFVRRADTGEWTPVTGILDPGEEAAVGAVREVLEETCVVARADRLASTSVVAGVTYENGDRASYLDLCFACTYVSGEAAVGDDESSDVAWFPRDALPPMSDHMRARVDAALADEVAARF</sequence>
<keyword evidence="5" id="KW-1185">Reference proteome</keyword>
<evidence type="ECO:0000256" key="2">
    <source>
        <dbReference type="ARBA" id="ARBA00022801"/>
    </source>
</evidence>
<dbReference type="RefSeq" id="WP_343915840.1">
    <property type="nucleotide sequence ID" value="NZ_BAAAJT010000002.1"/>
</dbReference>
<reference evidence="5" key="1">
    <citation type="journal article" date="2019" name="Int. J. Syst. Evol. Microbiol.">
        <title>The Global Catalogue of Microorganisms (GCM) 10K type strain sequencing project: providing services to taxonomists for standard genome sequencing and annotation.</title>
        <authorList>
            <consortium name="The Broad Institute Genomics Platform"/>
            <consortium name="The Broad Institute Genome Sequencing Center for Infectious Disease"/>
            <person name="Wu L."/>
            <person name="Ma J."/>
        </authorList>
    </citation>
    <scope>NUCLEOTIDE SEQUENCE [LARGE SCALE GENOMIC DNA]</scope>
    <source>
        <strain evidence="5">CGMCC 1.12477</strain>
    </source>
</reference>
<comment type="caution">
    <text evidence="4">The sequence shown here is derived from an EMBL/GenBank/DDBJ whole genome shotgun (WGS) entry which is preliminary data.</text>
</comment>
<comment type="cofactor">
    <cofactor evidence="1">
        <name>Mg(2+)</name>
        <dbReference type="ChEBI" id="CHEBI:18420"/>
    </cofactor>
</comment>
<evidence type="ECO:0000313" key="4">
    <source>
        <dbReference type="EMBL" id="MFD1945269.1"/>
    </source>
</evidence>
<dbReference type="InterPro" id="IPR015797">
    <property type="entry name" value="NUDIX_hydrolase-like_dom_sf"/>
</dbReference>
<dbReference type="InterPro" id="IPR000086">
    <property type="entry name" value="NUDIX_hydrolase_dom"/>
</dbReference>
<evidence type="ECO:0000313" key="5">
    <source>
        <dbReference type="Proteomes" id="UP001597351"/>
    </source>
</evidence>
<organism evidence="4 5">
    <name type="scientific">Nocardioides aestuarii</name>
    <dbReference type="NCBI Taxonomy" id="252231"/>
    <lineage>
        <taxon>Bacteria</taxon>
        <taxon>Bacillati</taxon>
        <taxon>Actinomycetota</taxon>
        <taxon>Actinomycetes</taxon>
        <taxon>Propionibacteriales</taxon>
        <taxon>Nocardioidaceae</taxon>
        <taxon>Nocardioides</taxon>
    </lineage>
</organism>